<keyword evidence="3" id="KW-1185">Reference proteome</keyword>
<accession>A0A5B0PH97</accession>
<dbReference type="EMBL" id="VSWC01000054">
    <property type="protein sequence ID" value="KAA1100000.1"/>
    <property type="molecule type" value="Genomic_DNA"/>
</dbReference>
<sequence length="137" mass="15367">MQKFEACALAPTAIKAAIPSCGDLLENQQTRLPISFTQQWKVLLGERNRVDNVGGKGATHQQSNGPANRAPTQPFSQPGRMGWTTVHKWSYNMAVQPLWSTPSSNQWVVSRLEDRRTSRMVPEPPTHRKCGPVVYLR</sequence>
<comment type="caution">
    <text evidence="2">The sequence shown here is derived from an EMBL/GenBank/DDBJ whole genome shotgun (WGS) entry which is preliminary data.</text>
</comment>
<organism evidence="2 3">
    <name type="scientific">Puccinia graminis f. sp. tritici</name>
    <dbReference type="NCBI Taxonomy" id="56615"/>
    <lineage>
        <taxon>Eukaryota</taxon>
        <taxon>Fungi</taxon>
        <taxon>Dikarya</taxon>
        <taxon>Basidiomycota</taxon>
        <taxon>Pucciniomycotina</taxon>
        <taxon>Pucciniomycetes</taxon>
        <taxon>Pucciniales</taxon>
        <taxon>Pucciniaceae</taxon>
        <taxon>Puccinia</taxon>
    </lineage>
</organism>
<evidence type="ECO:0000256" key="1">
    <source>
        <dbReference type="SAM" id="MobiDB-lite"/>
    </source>
</evidence>
<evidence type="ECO:0000313" key="2">
    <source>
        <dbReference type="EMBL" id="KAA1100000.1"/>
    </source>
</evidence>
<proteinExistence type="predicted"/>
<evidence type="ECO:0000313" key="3">
    <source>
        <dbReference type="Proteomes" id="UP000324748"/>
    </source>
</evidence>
<dbReference type="AlphaFoldDB" id="A0A5B0PH97"/>
<reference evidence="2 3" key="1">
    <citation type="submission" date="2019-05" db="EMBL/GenBank/DDBJ databases">
        <title>Emergence of the Ug99 lineage of the wheat stem rust pathogen through somatic hybridization.</title>
        <authorList>
            <person name="Li F."/>
            <person name="Upadhyaya N.M."/>
            <person name="Sperschneider J."/>
            <person name="Matny O."/>
            <person name="Nguyen-Phuc H."/>
            <person name="Mago R."/>
            <person name="Raley C."/>
            <person name="Miller M.E."/>
            <person name="Silverstein K.A.T."/>
            <person name="Henningsen E."/>
            <person name="Hirsch C.D."/>
            <person name="Visser B."/>
            <person name="Pretorius Z.A."/>
            <person name="Steffenson B.J."/>
            <person name="Schwessinger B."/>
            <person name="Dodds P.N."/>
            <person name="Figueroa M."/>
        </authorList>
    </citation>
    <scope>NUCLEOTIDE SEQUENCE [LARGE SCALE GENOMIC DNA]</scope>
    <source>
        <strain evidence="2">21-0</strain>
    </source>
</reference>
<protein>
    <submittedName>
        <fullName evidence="2">Uncharacterized protein</fullName>
    </submittedName>
</protein>
<feature type="region of interest" description="Disordered" evidence="1">
    <location>
        <begin position="50"/>
        <end position="81"/>
    </location>
</feature>
<name>A0A5B0PH97_PUCGR</name>
<feature type="compositionally biased region" description="Polar residues" evidence="1">
    <location>
        <begin position="59"/>
        <end position="76"/>
    </location>
</feature>
<gene>
    <name evidence="2" type="ORF">PGT21_027415</name>
</gene>
<dbReference type="Proteomes" id="UP000324748">
    <property type="component" value="Unassembled WGS sequence"/>
</dbReference>